<evidence type="ECO:0000313" key="3">
    <source>
        <dbReference type="Proteomes" id="UP000656497"/>
    </source>
</evidence>
<sequence length="168" mass="18534">MVLDDLPNLKDTYASLYSSAMEVLEVDFDSGLEEDELKQEAGDSTIFVAFKGNISDRDFEQKLDTILENVPGLLHMDSNKLKVQKIEPWNSVRVTFNIPREAAERLRILAQSNNQQLRDLGILSVQIEGEGAINLALAQSRSQDVRINGPLGASTAMRVDTGFPVQGG</sequence>
<dbReference type="GO" id="GO:0003713">
    <property type="term" value="F:transcription coactivator activity"/>
    <property type="evidence" value="ECO:0007669"/>
    <property type="project" value="InterPro"/>
</dbReference>
<dbReference type="InterPro" id="IPR026638">
    <property type="entry name" value="NCOA6"/>
</dbReference>
<organism evidence="2 3">
    <name type="scientific">Vidua macroura</name>
    <name type="common">Pin-tailed whydah</name>
    <dbReference type="NCBI Taxonomy" id="187451"/>
    <lineage>
        <taxon>Eukaryota</taxon>
        <taxon>Metazoa</taxon>
        <taxon>Chordata</taxon>
        <taxon>Craniata</taxon>
        <taxon>Vertebrata</taxon>
        <taxon>Euteleostomi</taxon>
        <taxon>Archelosauria</taxon>
        <taxon>Archosauria</taxon>
        <taxon>Dinosauria</taxon>
        <taxon>Saurischia</taxon>
        <taxon>Theropoda</taxon>
        <taxon>Coelurosauria</taxon>
        <taxon>Aves</taxon>
        <taxon>Neognathae</taxon>
        <taxon>Neoaves</taxon>
        <taxon>Telluraves</taxon>
        <taxon>Australaves</taxon>
        <taxon>Passeriformes</taxon>
        <taxon>Passeroidea</taxon>
        <taxon>Estrildidae</taxon>
        <taxon>Viduinae</taxon>
        <taxon>Vidua</taxon>
    </lineage>
</organism>
<dbReference type="GO" id="GO:0045944">
    <property type="term" value="P:positive regulation of transcription by RNA polymerase II"/>
    <property type="evidence" value="ECO:0007669"/>
    <property type="project" value="TreeGrafter"/>
</dbReference>
<feature type="domain" description="Nuclear receptor coactivator 6 TRADD-N" evidence="1">
    <location>
        <begin position="45"/>
        <end position="167"/>
    </location>
</feature>
<keyword evidence="3" id="KW-1185">Reference proteome</keyword>
<dbReference type="Proteomes" id="UP000656497">
    <property type="component" value="Unassembled WGS sequence"/>
</dbReference>
<name>A0A852ESR0_VIDMA</name>
<dbReference type="PANTHER" id="PTHR15690:SF0">
    <property type="entry name" value="NUCLEAR RECEPTOR COACTIVATOR 6"/>
    <property type="match status" value="1"/>
</dbReference>
<gene>
    <name evidence="2" type="primary">Ncoa6_0</name>
    <name evidence="2" type="ORF">VIDMAC_R04813</name>
</gene>
<accession>A0A852ESR0</accession>
<dbReference type="AlphaFoldDB" id="A0A852ESR0"/>
<reference evidence="2" key="1">
    <citation type="submission" date="2019-09" db="EMBL/GenBank/DDBJ databases">
        <title>Bird 10,000 Genomes (B10K) Project - Family phase.</title>
        <authorList>
            <person name="Zhang G."/>
        </authorList>
    </citation>
    <scope>NUCLEOTIDE SEQUENCE</scope>
    <source>
        <strain evidence="2">B10K-DU-002-50</strain>
        <tissue evidence="2">Muscle</tissue>
    </source>
</reference>
<comment type="caution">
    <text evidence="2">The sequence shown here is derived from an EMBL/GenBank/DDBJ whole genome shotgun (WGS) entry which is preliminary data.</text>
</comment>
<dbReference type="EMBL" id="WBNN01031696">
    <property type="protein sequence ID" value="NXQ06231.1"/>
    <property type="molecule type" value="Genomic_DNA"/>
</dbReference>
<dbReference type="GO" id="GO:0005667">
    <property type="term" value="C:transcription regulator complex"/>
    <property type="evidence" value="ECO:0007669"/>
    <property type="project" value="TreeGrafter"/>
</dbReference>
<evidence type="ECO:0000259" key="1">
    <source>
        <dbReference type="Pfam" id="PF13820"/>
    </source>
</evidence>
<protein>
    <submittedName>
        <fullName evidence="2">NCOA6 protein</fullName>
    </submittedName>
</protein>
<feature type="non-terminal residue" evidence="2">
    <location>
        <position position="168"/>
    </location>
</feature>
<feature type="non-terminal residue" evidence="2">
    <location>
        <position position="1"/>
    </location>
</feature>
<proteinExistence type="predicted"/>
<dbReference type="Pfam" id="PF13820">
    <property type="entry name" value="NCOA6_TRADD-N"/>
    <property type="match status" value="1"/>
</dbReference>
<dbReference type="PANTHER" id="PTHR15690">
    <property type="entry name" value="NUCLEAR RECEPTOR COACTIVATOR 6"/>
    <property type="match status" value="1"/>
</dbReference>
<evidence type="ECO:0000313" key="2">
    <source>
        <dbReference type="EMBL" id="NXQ06231.1"/>
    </source>
</evidence>
<dbReference type="GO" id="GO:0035097">
    <property type="term" value="C:histone methyltransferase complex"/>
    <property type="evidence" value="ECO:0007669"/>
    <property type="project" value="TreeGrafter"/>
</dbReference>
<dbReference type="InterPro" id="IPR032715">
    <property type="entry name" value="NCOA6_TRADD-N"/>
</dbReference>